<dbReference type="PROSITE" id="PS50977">
    <property type="entry name" value="HTH_TETR_2"/>
    <property type="match status" value="1"/>
</dbReference>
<evidence type="ECO:0000256" key="2">
    <source>
        <dbReference type="ARBA" id="ARBA00023125"/>
    </source>
</evidence>
<keyword evidence="2 4" id="KW-0238">DNA-binding</keyword>
<dbReference type="InterPro" id="IPR049445">
    <property type="entry name" value="TetR_SbtR-like_C"/>
</dbReference>
<evidence type="ECO:0000313" key="7">
    <source>
        <dbReference type="Proteomes" id="UP001054811"/>
    </source>
</evidence>
<proteinExistence type="predicted"/>
<keyword evidence="3" id="KW-0804">Transcription</keyword>
<dbReference type="PANTHER" id="PTHR30055:SF234">
    <property type="entry name" value="HTH-TYPE TRANSCRIPTIONAL REGULATOR BETI"/>
    <property type="match status" value="1"/>
</dbReference>
<evidence type="ECO:0000256" key="1">
    <source>
        <dbReference type="ARBA" id="ARBA00023015"/>
    </source>
</evidence>
<keyword evidence="1" id="KW-0805">Transcription regulation</keyword>
<protein>
    <submittedName>
        <fullName evidence="6">TetR/AcrR family transcriptional regulator</fullName>
    </submittedName>
</protein>
<feature type="DNA-binding region" description="H-T-H motif" evidence="4">
    <location>
        <begin position="41"/>
        <end position="60"/>
    </location>
</feature>
<dbReference type="InterPro" id="IPR036271">
    <property type="entry name" value="Tet_transcr_reg_TetR-rel_C_sf"/>
</dbReference>
<evidence type="ECO:0000256" key="4">
    <source>
        <dbReference type="PROSITE-ProRule" id="PRU00335"/>
    </source>
</evidence>
<dbReference type="InterPro" id="IPR050109">
    <property type="entry name" value="HTH-type_TetR-like_transc_reg"/>
</dbReference>
<accession>A0ABY5NIK1</accession>
<dbReference type="SUPFAM" id="SSF48498">
    <property type="entry name" value="Tetracyclin repressor-like, C-terminal domain"/>
    <property type="match status" value="1"/>
</dbReference>
<evidence type="ECO:0000256" key="3">
    <source>
        <dbReference type="ARBA" id="ARBA00023163"/>
    </source>
</evidence>
<dbReference type="Pfam" id="PF21597">
    <property type="entry name" value="TetR_C_43"/>
    <property type="match status" value="1"/>
</dbReference>
<sequence>MSAPESPAVTPRRTRADAVRNAEAVLEAAKAAFAESGVDAPMRDIAARAGVGVGTVYRSYPQRSDLIIAVFRRELDATAAEADRLAAAYPPADALRRWSESLARFVATKRGFAAALHSGDPAYRPLPAQFLGSLAPRVQRILDAGAANGTIRDDIRAEDLIHALSRLADTQPGGAGDGASRRMTQVLLDGLILPASS</sequence>
<dbReference type="PRINTS" id="PR00455">
    <property type="entry name" value="HTHTETR"/>
</dbReference>
<reference evidence="6" key="1">
    <citation type="submission" date="2022-01" db="EMBL/GenBank/DDBJ databases">
        <title>Microbacterium eymi and Microbacterium rhizovicinus sp. nov., isolated from the rhizospheric soil of Elymus tsukushiensis, a plant native to the Dokdo Islands, Republic of Korea.</title>
        <authorList>
            <person name="Hwang Y.J."/>
        </authorList>
    </citation>
    <scope>NUCLEOTIDE SEQUENCE</scope>
    <source>
        <strain evidence="6">KUDC0405</strain>
    </source>
</reference>
<dbReference type="InterPro" id="IPR001647">
    <property type="entry name" value="HTH_TetR"/>
</dbReference>
<dbReference type="EMBL" id="CP091139">
    <property type="protein sequence ID" value="UUT34956.1"/>
    <property type="molecule type" value="Genomic_DNA"/>
</dbReference>
<name>A0ABY5NIK1_9MICO</name>
<dbReference type="SUPFAM" id="SSF46689">
    <property type="entry name" value="Homeodomain-like"/>
    <property type="match status" value="1"/>
</dbReference>
<organism evidence="6 7">
    <name type="scientific">Microbacterium elymi</name>
    <dbReference type="NCBI Taxonomy" id="2909587"/>
    <lineage>
        <taxon>Bacteria</taxon>
        <taxon>Bacillati</taxon>
        <taxon>Actinomycetota</taxon>
        <taxon>Actinomycetes</taxon>
        <taxon>Micrococcales</taxon>
        <taxon>Microbacteriaceae</taxon>
        <taxon>Microbacterium</taxon>
    </lineage>
</organism>
<evidence type="ECO:0000259" key="5">
    <source>
        <dbReference type="PROSITE" id="PS50977"/>
    </source>
</evidence>
<dbReference type="PANTHER" id="PTHR30055">
    <property type="entry name" value="HTH-TYPE TRANSCRIPTIONAL REGULATOR RUTR"/>
    <property type="match status" value="1"/>
</dbReference>
<feature type="domain" description="HTH tetR-type" evidence="5">
    <location>
        <begin position="19"/>
        <end position="78"/>
    </location>
</feature>
<keyword evidence="7" id="KW-1185">Reference proteome</keyword>
<gene>
    <name evidence="6" type="ORF">L2X98_31745</name>
</gene>
<dbReference type="RefSeq" id="WP_259611494.1">
    <property type="nucleotide sequence ID" value="NZ_CP091139.2"/>
</dbReference>
<dbReference type="InterPro" id="IPR009057">
    <property type="entry name" value="Homeodomain-like_sf"/>
</dbReference>
<dbReference type="Gene3D" id="1.10.357.10">
    <property type="entry name" value="Tetracycline Repressor, domain 2"/>
    <property type="match status" value="1"/>
</dbReference>
<evidence type="ECO:0000313" key="6">
    <source>
        <dbReference type="EMBL" id="UUT34956.1"/>
    </source>
</evidence>
<dbReference type="Proteomes" id="UP001054811">
    <property type="component" value="Chromosome"/>
</dbReference>
<dbReference type="Pfam" id="PF00440">
    <property type="entry name" value="TetR_N"/>
    <property type="match status" value="1"/>
</dbReference>